<gene>
    <name evidence="1" type="ORF">A2U01_0002646</name>
</gene>
<dbReference type="EMBL" id="LXQA010002867">
    <property type="protein sequence ID" value="MCH81853.1"/>
    <property type="molecule type" value="Genomic_DNA"/>
</dbReference>
<keyword evidence="2" id="KW-1185">Reference proteome</keyword>
<accession>A0A392M456</accession>
<name>A0A392M456_9FABA</name>
<feature type="non-terminal residue" evidence="1">
    <location>
        <position position="1"/>
    </location>
</feature>
<comment type="caution">
    <text evidence="1">The sequence shown here is derived from an EMBL/GenBank/DDBJ whole genome shotgun (WGS) entry which is preliminary data.</text>
</comment>
<protein>
    <submittedName>
        <fullName evidence="1">Uncharacterized protein</fullName>
    </submittedName>
</protein>
<organism evidence="1 2">
    <name type="scientific">Trifolium medium</name>
    <dbReference type="NCBI Taxonomy" id="97028"/>
    <lineage>
        <taxon>Eukaryota</taxon>
        <taxon>Viridiplantae</taxon>
        <taxon>Streptophyta</taxon>
        <taxon>Embryophyta</taxon>
        <taxon>Tracheophyta</taxon>
        <taxon>Spermatophyta</taxon>
        <taxon>Magnoliopsida</taxon>
        <taxon>eudicotyledons</taxon>
        <taxon>Gunneridae</taxon>
        <taxon>Pentapetalae</taxon>
        <taxon>rosids</taxon>
        <taxon>fabids</taxon>
        <taxon>Fabales</taxon>
        <taxon>Fabaceae</taxon>
        <taxon>Papilionoideae</taxon>
        <taxon>50 kb inversion clade</taxon>
        <taxon>NPAAA clade</taxon>
        <taxon>Hologalegina</taxon>
        <taxon>IRL clade</taxon>
        <taxon>Trifolieae</taxon>
        <taxon>Trifolium</taxon>
    </lineage>
</organism>
<evidence type="ECO:0000313" key="2">
    <source>
        <dbReference type="Proteomes" id="UP000265520"/>
    </source>
</evidence>
<reference evidence="1 2" key="1">
    <citation type="journal article" date="2018" name="Front. Plant Sci.">
        <title>Red Clover (Trifolium pratense) and Zigzag Clover (T. medium) - A Picture of Genomic Similarities and Differences.</title>
        <authorList>
            <person name="Dluhosova J."/>
            <person name="Istvanek J."/>
            <person name="Nedelnik J."/>
            <person name="Repkova J."/>
        </authorList>
    </citation>
    <scope>NUCLEOTIDE SEQUENCE [LARGE SCALE GENOMIC DNA]</scope>
    <source>
        <strain evidence="2">cv. 10/8</strain>
        <tissue evidence="1">Leaf</tissue>
    </source>
</reference>
<dbReference type="AlphaFoldDB" id="A0A392M456"/>
<sequence length="78" mass="8482">KTVSGLPPAPNVGTSASGAIEKEPLLYALSRTSAFHEHIPKDELSENGSDFATTAYFKNIINKSVMYLCFGNDKFVML</sequence>
<dbReference type="Proteomes" id="UP000265520">
    <property type="component" value="Unassembled WGS sequence"/>
</dbReference>
<evidence type="ECO:0000313" key="1">
    <source>
        <dbReference type="EMBL" id="MCH81853.1"/>
    </source>
</evidence>
<proteinExistence type="predicted"/>